<accession>M5FT99</accession>
<dbReference type="GeneID" id="63686282"/>
<gene>
    <name evidence="3" type="ORF">DACRYDRAFT_16741</name>
</gene>
<keyword evidence="2" id="KW-1133">Transmembrane helix</keyword>
<feature type="transmembrane region" description="Helical" evidence="2">
    <location>
        <begin position="20"/>
        <end position="43"/>
    </location>
</feature>
<dbReference type="OrthoDB" id="2448307at2759"/>
<evidence type="ECO:0000313" key="4">
    <source>
        <dbReference type="Proteomes" id="UP000030653"/>
    </source>
</evidence>
<evidence type="ECO:0000256" key="1">
    <source>
        <dbReference type="SAM" id="MobiDB-lite"/>
    </source>
</evidence>
<feature type="region of interest" description="Disordered" evidence="1">
    <location>
        <begin position="285"/>
        <end position="327"/>
    </location>
</feature>
<feature type="transmembrane region" description="Helical" evidence="2">
    <location>
        <begin position="246"/>
        <end position="270"/>
    </location>
</feature>
<keyword evidence="2" id="KW-0812">Transmembrane</keyword>
<dbReference type="InterPro" id="IPR040410">
    <property type="entry name" value="UPF0658_Golgi"/>
</dbReference>
<organism evidence="3 4">
    <name type="scientific">Dacryopinax primogenitus (strain DJM 731)</name>
    <name type="common">Brown rot fungus</name>
    <dbReference type="NCBI Taxonomy" id="1858805"/>
    <lineage>
        <taxon>Eukaryota</taxon>
        <taxon>Fungi</taxon>
        <taxon>Dikarya</taxon>
        <taxon>Basidiomycota</taxon>
        <taxon>Agaricomycotina</taxon>
        <taxon>Dacrymycetes</taxon>
        <taxon>Dacrymycetales</taxon>
        <taxon>Dacrymycetaceae</taxon>
        <taxon>Dacryopinax</taxon>
    </lineage>
</organism>
<reference evidence="3 4" key="1">
    <citation type="journal article" date="2012" name="Science">
        <title>The Paleozoic origin of enzymatic lignin decomposition reconstructed from 31 fungal genomes.</title>
        <authorList>
            <person name="Floudas D."/>
            <person name="Binder M."/>
            <person name="Riley R."/>
            <person name="Barry K."/>
            <person name="Blanchette R.A."/>
            <person name="Henrissat B."/>
            <person name="Martinez A.T."/>
            <person name="Otillar R."/>
            <person name="Spatafora J.W."/>
            <person name="Yadav J.S."/>
            <person name="Aerts A."/>
            <person name="Benoit I."/>
            <person name="Boyd A."/>
            <person name="Carlson A."/>
            <person name="Copeland A."/>
            <person name="Coutinho P.M."/>
            <person name="de Vries R.P."/>
            <person name="Ferreira P."/>
            <person name="Findley K."/>
            <person name="Foster B."/>
            <person name="Gaskell J."/>
            <person name="Glotzer D."/>
            <person name="Gorecki P."/>
            <person name="Heitman J."/>
            <person name="Hesse C."/>
            <person name="Hori C."/>
            <person name="Igarashi K."/>
            <person name="Jurgens J.A."/>
            <person name="Kallen N."/>
            <person name="Kersten P."/>
            <person name="Kohler A."/>
            <person name="Kuees U."/>
            <person name="Kumar T.K.A."/>
            <person name="Kuo A."/>
            <person name="LaButti K."/>
            <person name="Larrondo L.F."/>
            <person name="Lindquist E."/>
            <person name="Ling A."/>
            <person name="Lombard V."/>
            <person name="Lucas S."/>
            <person name="Lundell T."/>
            <person name="Martin R."/>
            <person name="McLaughlin D.J."/>
            <person name="Morgenstern I."/>
            <person name="Morin E."/>
            <person name="Murat C."/>
            <person name="Nagy L.G."/>
            <person name="Nolan M."/>
            <person name="Ohm R.A."/>
            <person name="Patyshakuliyeva A."/>
            <person name="Rokas A."/>
            <person name="Ruiz-Duenas F.J."/>
            <person name="Sabat G."/>
            <person name="Salamov A."/>
            <person name="Samejima M."/>
            <person name="Schmutz J."/>
            <person name="Slot J.C."/>
            <person name="St John F."/>
            <person name="Stenlid J."/>
            <person name="Sun H."/>
            <person name="Sun S."/>
            <person name="Syed K."/>
            <person name="Tsang A."/>
            <person name="Wiebenga A."/>
            <person name="Young D."/>
            <person name="Pisabarro A."/>
            <person name="Eastwood D.C."/>
            <person name="Martin F."/>
            <person name="Cullen D."/>
            <person name="Grigoriev I.V."/>
            <person name="Hibbett D.S."/>
        </authorList>
    </citation>
    <scope>NUCLEOTIDE SEQUENCE [LARGE SCALE GENOMIC DNA]</scope>
    <source>
        <strain evidence="3 4">DJM-731 SS1</strain>
    </source>
</reference>
<evidence type="ECO:0000313" key="3">
    <source>
        <dbReference type="EMBL" id="EJU00836.1"/>
    </source>
</evidence>
<dbReference type="AlphaFoldDB" id="M5FT99"/>
<sequence length="327" mass="36855">MTALCFGFFQADVTNSTLPIYRTLICYFALFLLAGVFTLCITFDALWNRNIITLVGMLIFTAPLCFPPGTEVREVQLTQNNDCQSKNVATCMDLFNIVERFLIVVPVIILLALVVKSWCMKHLFGEFGWAVFHTIGADPRIKHMYRFYQAFLCLLKFDYFILLAVSLQLLILGLGGDPIQDLILIASIPVSLALLIGCGWAVKKENRIVMIICLVIMAAALGYILYKTTQFYIGRYVSDYVPNRLTLTFFTVVSMLMLSATFCIGIRCMLFFGCGLKEAQGAASERARRAKPMRRASYREPDEEEFIGDSDEKKGGALPLERRLSID</sequence>
<dbReference type="HOGENOM" id="CLU_029564_0_0_1"/>
<feature type="transmembrane region" description="Helical" evidence="2">
    <location>
        <begin position="50"/>
        <end position="69"/>
    </location>
</feature>
<feature type="transmembrane region" description="Helical" evidence="2">
    <location>
        <begin position="182"/>
        <end position="201"/>
    </location>
</feature>
<keyword evidence="4" id="KW-1185">Reference proteome</keyword>
<keyword evidence="2" id="KW-0472">Membrane</keyword>
<name>M5FT99_DACPD</name>
<dbReference type="RefSeq" id="XP_040627733.1">
    <property type="nucleotide sequence ID" value="XM_040771220.1"/>
</dbReference>
<dbReference type="GO" id="GO:0005794">
    <property type="term" value="C:Golgi apparatus"/>
    <property type="evidence" value="ECO:0007669"/>
    <property type="project" value="TreeGrafter"/>
</dbReference>
<protein>
    <submittedName>
        <fullName evidence="3">Uncharacterized protein</fullName>
    </submittedName>
</protein>
<dbReference type="OMA" id="STIWTIF"/>
<feature type="compositionally biased region" description="Basic and acidic residues" evidence="1">
    <location>
        <begin position="310"/>
        <end position="327"/>
    </location>
</feature>
<feature type="transmembrane region" description="Helical" evidence="2">
    <location>
        <begin position="208"/>
        <end position="226"/>
    </location>
</feature>
<feature type="transmembrane region" description="Helical" evidence="2">
    <location>
        <begin position="150"/>
        <end position="176"/>
    </location>
</feature>
<proteinExistence type="predicted"/>
<dbReference type="PANTHER" id="PTHR34391">
    <property type="entry name" value="UPF0658 GOLGI APPARATUS MEMBRANE PROTEIN C1952.10C-RELATED"/>
    <property type="match status" value="1"/>
</dbReference>
<dbReference type="Proteomes" id="UP000030653">
    <property type="component" value="Unassembled WGS sequence"/>
</dbReference>
<dbReference type="PANTHER" id="PTHR34391:SF1">
    <property type="entry name" value="UPF0658 GOLGI APPARATUS MEMBRANE PROTEIN C1952.10C-RELATED"/>
    <property type="match status" value="1"/>
</dbReference>
<evidence type="ECO:0000256" key="2">
    <source>
        <dbReference type="SAM" id="Phobius"/>
    </source>
</evidence>
<dbReference type="EMBL" id="JH795866">
    <property type="protein sequence ID" value="EJU00836.1"/>
    <property type="molecule type" value="Genomic_DNA"/>
</dbReference>
<feature type="transmembrane region" description="Helical" evidence="2">
    <location>
        <begin position="97"/>
        <end position="115"/>
    </location>
</feature>